<evidence type="ECO:0000313" key="7">
    <source>
        <dbReference type="EMBL" id="AMK55558.1"/>
    </source>
</evidence>
<dbReference type="RefSeq" id="WP_067559360.1">
    <property type="nucleotide sequence ID" value="NZ_CAJTBG010000003.1"/>
</dbReference>
<evidence type="ECO:0000313" key="9">
    <source>
        <dbReference type="Proteomes" id="UP000069771"/>
    </source>
</evidence>
<gene>
    <name evidence="7" type="ORF">AALO17_24240</name>
    <name evidence="8" type="ORF">BO223_07480</name>
</gene>
<accession>A0A140DY31</accession>
<keyword evidence="1" id="KW-0813">Transport</keyword>
<keyword evidence="3" id="KW-0762">Sugar transport</keyword>
<dbReference type="GO" id="GO:0009401">
    <property type="term" value="P:phosphoenolpyruvate-dependent sugar phosphotransferase system"/>
    <property type="evidence" value="ECO:0007669"/>
    <property type="project" value="UniProtKB-KW"/>
</dbReference>
<dbReference type="Proteomes" id="UP000186758">
    <property type="component" value="Unassembled WGS sequence"/>
</dbReference>
<evidence type="ECO:0000256" key="5">
    <source>
        <dbReference type="ARBA" id="ARBA00022683"/>
    </source>
</evidence>
<dbReference type="Proteomes" id="UP000069771">
    <property type="component" value="Chromosome"/>
</dbReference>
<dbReference type="AlphaFoldDB" id="A0A140DY31"/>
<name>A0A140DY31_9FIRM</name>
<dbReference type="Pfam" id="PF00359">
    <property type="entry name" value="PTS_EIIA_2"/>
    <property type="match status" value="1"/>
</dbReference>
<dbReference type="GO" id="GO:0016020">
    <property type="term" value="C:membrane"/>
    <property type="evidence" value="ECO:0007669"/>
    <property type="project" value="InterPro"/>
</dbReference>
<dbReference type="InterPro" id="IPR051541">
    <property type="entry name" value="PTS_SugarTrans_NitroReg"/>
</dbReference>
<dbReference type="CDD" id="cd00211">
    <property type="entry name" value="PTS_IIA_fru"/>
    <property type="match status" value="1"/>
</dbReference>
<dbReference type="Gene3D" id="3.40.930.10">
    <property type="entry name" value="Mannitol-specific EII, Chain A"/>
    <property type="match status" value="1"/>
</dbReference>
<evidence type="ECO:0000259" key="6">
    <source>
        <dbReference type="PROSITE" id="PS51094"/>
    </source>
</evidence>
<dbReference type="GO" id="GO:0030295">
    <property type="term" value="F:protein kinase activator activity"/>
    <property type="evidence" value="ECO:0007669"/>
    <property type="project" value="TreeGrafter"/>
</dbReference>
<dbReference type="InterPro" id="IPR004715">
    <property type="entry name" value="PTS_IIA_fruc"/>
</dbReference>
<protein>
    <submittedName>
        <fullName evidence="8">PTS mannose transporter subunit IIAB</fullName>
    </submittedName>
    <submittedName>
        <fullName evidence="7">PTS system, fructose subfamily, IIA component</fullName>
    </submittedName>
</protein>
<evidence type="ECO:0000256" key="2">
    <source>
        <dbReference type="ARBA" id="ARBA00022553"/>
    </source>
</evidence>
<dbReference type="PANTHER" id="PTHR47738:SF1">
    <property type="entry name" value="NITROGEN REGULATORY PROTEIN"/>
    <property type="match status" value="1"/>
</dbReference>
<evidence type="ECO:0000256" key="1">
    <source>
        <dbReference type="ARBA" id="ARBA00022448"/>
    </source>
</evidence>
<feature type="domain" description="PTS EIIA type-2" evidence="6">
    <location>
        <begin position="3"/>
        <end position="148"/>
    </location>
</feature>
<dbReference type="EMBL" id="CP011391">
    <property type="protein sequence ID" value="AMK55558.1"/>
    <property type="molecule type" value="Genomic_DNA"/>
</dbReference>
<dbReference type="GO" id="GO:0008982">
    <property type="term" value="F:protein-N(PI)-phosphohistidine-sugar phosphotransferase activity"/>
    <property type="evidence" value="ECO:0007669"/>
    <property type="project" value="InterPro"/>
</dbReference>
<dbReference type="NCBIfam" id="TIGR00848">
    <property type="entry name" value="fruA"/>
    <property type="match status" value="1"/>
</dbReference>
<dbReference type="PATRIC" id="fig|1702221.3.peg.2354"/>
<dbReference type="SUPFAM" id="SSF55804">
    <property type="entry name" value="Phoshotransferase/anion transport protein"/>
    <property type="match status" value="1"/>
</dbReference>
<dbReference type="OrthoDB" id="9814222at2"/>
<dbReference type="EMBL" id="MPJZ01000060">
    <property type="protein sequence ID" value="OLU44691.1"/>
    <property type="molecule type" value="Genomic_DNA"/>
</dbReference>
<evidence type="ECO:0000313" key="8">
    <source>
        <dbReference type="EMBL" id="OLU44691.1"/>
    </source>
</evidence>
<organism evidence="7 9">
    <name type="scientific">Faecalibaculum rodentium</name>
    <dbReference type="NCBI Taxonomy" id="1702221"/>
    <lineage>
        <taxon>Bacteria</taxon>
        <taxon>Bacillati</taxon>
        <taxon>Bacillota</taxon>
        <taxon>Erysipelotrichia</taxon>
        <taxon>Erysipelotrichales</taxon>
        <taxon>Erysipelotrichaceae</taxon>
        <taxon>Faecalibaculum</taxon>
    </lineage>
</organism>
<evidence type="ECO:0000313" key="10">
    <source>
        <dbReference type="Proteomes" id="UP000186758"/>
    </source>
</evidence>
<evidence type="ECO:0000256" key="3">
    <source>
        <dbReference type="ARBA" id="ARBA00022597"/>
    </source>
</evidence>
<reference evidence="7 9" key="1">
    <citation type="journal article" date="2016" name="Gut Pathog.">
        <title>Whole genome sequencing of "Faecalibaculum rodentium" ALO17, isolated from C57BL/6J laboratory mouse feces.</title>
        <authorList>
            <person name="Lim S."/>
            <person name="Chang D.H."/>
            <person name="Ahn S."/>
            <person name="Kim B.C."/>
        </authorList>
    </citation>
    <scope>NUCLEOTIDE SEQUENCE [LARGE SCALE GENOMIC DNA]</scope>
    <source>
        <strain evidence="7 9">Alo17</strain>
    </source>
</reference>
<reference evidence="8 10" key="2">
    <citation type="submission" date="2016-11" db="EMBL/GenBank/DDBJ databases">
        <title>Description of two novel members of the family Erysipelotrichaceae: Ileibacterium lipovorans gen. nov., sp. nov. and Dubosiella newyorkensis, gen. nov., sp. nov.</title>
        <authorList>
            <person name="Cox L.M."/>
            <person name="Sohn J."/>
            <person name="Tyrrell K.L."/>
            <person name="Citron D.M."/>
            <person name="Lawson P.A."/>
            <person name="Patel N.B."/>
            <person name="Iizumi T."/>
            <person name="Perez-Perez G.I."/>
            <person name="Goldstein E.J."/>
            <person name="Blaser M.J."/>
        </authorList>
    </citation>
    <scope>NUCLEOTIDE SEQUENCE [LARGE SCALE GENOMIC DNA]</scope>
    <source>
        <strain evidence="8 10">NYU-BL-K8</strain>
    </source>
</reference>
<dbReference type="KEGG" id="fro:AALO17_24240"/>
<keyword evidence="9" id="KW-1185">Reference proteome</keyword>
<dbReference type="GeneID" id="78478951"/>
<evidence type="ECO:0000256" key="4">
    <source>
        <dbReference type="ARBA" id="ARBA00022679"/>
    </source>
</evidence>
<keyword evidence="5" id="KW-0598">Phosphotransferase system</keyword>
<dbReference type="InterPro" id="IPR002178">
    <property type="entry name" value="PTS_EIIA_type-2_dom"/>
</dbReference>
<proteinExistence type="predicted"/>
<keyword evidence="2" id="KW-0597">Phosphoprotein</keyword>
<sequence length="150" mass="17037">MNELIESRGIFLDCDCGSKEEILSFIAGKAQEFGITDSQDALLQDLKNREEEFSTGLSEGFAIPHARTENVKRVNVFFLRNRTPLKWETLDGQDVTCLFALLVPEKNEGNIHLQMISSLATNLMEDDFCRTVKECQDRDMLQSFILNTIA</sequence>
<dbReference type="PROSITE" id="PS51094">
    <property type="entry name" value="PTS_EIIA_TYPE_2"/>
    <property type="match status" value="1"/>
</dbReference>
<keyword evidence="4" id="KW-0808">Transferase</keyword>
<dbReference type="InterPro" id="IPR016152">
    <property type="entry name" value="PTrfase/Anion_transptr"/>
</dbReference>
<dbReference type="PANTHER" id="PTHR47738">
    <property type="entry name" value="PTS SYSTEM FRUCTOSE-LIKE EIIA COMPONENT-RELATED"/>
    <property type="match status" value="1"/>
</dbReference>
<dbReference type="STRING" id="1702221.AALO17_24240"/>